<dbReference type="EMBL" id="CP147403">
    <property type="protein sequence ID" value="WXB89023.1"/>
    <property type="molecule type" value="Genomic_DNA"/>
</dbReference>
<evidence type="ECO:0000313" key="4">
    <source>
        <dbReference type="Proteomes" id="UP001368328"/>
    </source>
</evidence>
<reference evidence="3 4" key="1">
    <citation type="submission" date="2024-02" db="EMBL/GenBank/DDBJ databases">
        <title>Seven novel Bacillus-like species.</title>
        <authorList>
            <person name="Liu G."/>
        </authorList>
    </citation>
    <scope>NUCLEOTIDE SEQUENCE [LARGE SCALE GENOMIC DNA]</scope>
    <source>
        <strain evidence="3 4">FJAT-53654</strain>
    </source>
</reference>
<gene>
    <name evidence="3" type="ORF">WCV66_01580</name>
</gene>
<protein>
    <submittedName>
        <fullName evidence="3">TetR-like C-terminal domain-containing protein</fullName>
    </submittedName>
</protein>
<keyword evidence="1" id="KW-0175">Coiled coil</keyword>
<keyword evidence="4" id="KW-1185">Reference proteome</keyword>
<accession>A0ABZ2MUE5</accession>
<proteinExistence type="predicted"/>
<dbReference type="RefSeq" id="WP_338787748.1">
    <property type="nucleotide sequence ID" value="NZ_CP147403.1"/>
</dbReference>
<evidence type="ECO:0000259" key="2">
    <source>
        <dbReference type="Pfam" id="PF14278"/>
    </source>
</evidence>
<dbReference type="InterPro" id="IPR039532">
    <property type="entry name" value="TetR_C_Firmicutes"/>
</dbReference>
<sequence length="103" mass="11796">MDFVEGNLIWFEYFERNYSFFSTMLASSGAPSFRNRFLEFVIEELKDEVDITEEKNKGLSKDVILKFFGTAIVGIVESYFTNGIPEPAQVVAEQVGILLERNL</sequence>
<evidence type="ECO:0000256" key="1">
    <source>
        <dbReference type="SAM" id="Coils"/>
    </source>
</evidence>
<dbReference type="Pfam" id="PF14278">
    <property type="entry name" value="TetR_C_8"/>
    <property type="match status" value="1"/>
</dbReference>
<dbReference type="Gene3D" id="1.10.357.10">
    <property type="entry name" value="Tetracycline Repressor, domain 2"/>
    <property type="match status" value="1"/>
</dbReference>
<feature type="domain" description="Transcriptional regulator TetR C-terminal Firmicutes type" evidence="2">
    <location>
        <begin position="10"/>
        <end position="100"/>
    </location>
</feature>
<evidence type="ECO:0000313" key="3">
    <source>
        <dbReference type="EMBL" id="WXB89023.1"/>
    </source>
</evidence>
<feature type="coiled-coil region" evidence="1">
    <location>
        <begin position="35"/>
        <end position="62"/>
    </location>
</feature>
<dbReference type="Proteomes" id="UP001368328">
    <property type="component" value="Chromosome"/>
</dbReference>
<organism evidence="3 4">
    <name type="scientific">Metabacillus rhizosphaerae</name>
    <dbReference type="NCBI Taxonomy" id="3117747"/>
    <lineage>
        <taxon>Bacteria</taxon>
        <taxon>Bacillati</taxon>
        <taxon>Bacillota</taxon>
        <taxon>Bacilli</taxon>
        <taxon>Bacillales</taxon>
        <taxon>Bacillaceae</taxon>
        <taxon>Metabacillus</taxon>
    </lineage>
</organism>
<name>A0ABZ2MUE5_9BACI</name>